<comment type="similarity">
    <text evidence="1">Belongs to the TRAFAC class myosin-kinesin ATPase superfamily. Kinesin family.</text>
</comment>
<dbReference type="GO" id="GO:0007018">
    <property type="term" value="P:microtubule-based movement"/>
    <property type="evidence" value="ECO:0007669"/>
    <property type="project" value="InterPro"/>
</dbReference>
<keyword evidence="4" id="KW-0378">Hydrolase</keyword>
<dbReference type="PANTHER" id="PTHR47969">
    <property type="entry name" value="CHROMOSOME-ASSOCIATED KINESIN KIF4A-RELATED"/>
    <property type="match status" value="1"/>
</dbReference>
<dbReference type="GO" id="GO:0005875">
    <property type="term" value="C:microtubule associated complex"/>
    <property type="evidence" value="ECO:0007669"/>
    <property type="project" value="TreeGrafter"/>
</dbReference>
<dbReference type="Gene3D" id="3.40.850.10">
    <property type="entry name" value="Kinesin motor domain"/>
    <property type="match status" value="1"/>
</dbReference>
<accession>A0A836CEF5</accession>
<dbReference type="GO" id="GO:0003777">
    <property type="term" value="F:microtubule motor activity"/>
    <property type="evidence" value="ECO:0007669"/>
    <property type="project" value="InterPro"/>
</dbReference>
<evidence type="ECO:0000256" key="1">
    <source>
        <dbReference type="PROSITE-ProRule" id="PRU00283"/>
    </source>
</evidence>
<dbReference type="AlphaFoldDB" id="A0A836CEF5"/>
<dbReference type="PROSITE" id="PS50067">
    <property type="entry name" value="KINESIN_MOTOR_2"/>
    <property type="match status" value="1"/>
</dbReference>
<dbReference type="Proteomes" id="UP000664859">
    <property type="component" value="Unassembled WGS sequence"/>
</dbReference>
<comment type="caution">
    <text evidence="4">The sequence shown here is derived from an EMBL/GenBank/DDBJ whole genome shotgun (WGS) entry which is preliminary data.</text>
</comment>
<proteinExistence type="inferred from homology"/>
<dbReference type="SMART" id="SM00129">
    <property type="entry name" value="KISc"/>
    <property type="match status" value="1"/>
</dbReference>
<dbReference type="GO" id="GO:0005524">
    <property type="term" value="F:ATP binding"/>
    <property type="evidence" value="ECO:0007669"/>
    <property type="project" value="InterPro"/>
</dbReference>
<feature type="region of interest" description="Disordered" evidence="2">
    <location>
        <begin position="271"/>
        <end position="302"/>
    </location>
</feature>
<dbReference type="SUPFAM" id="SSF52540">
    <property type="entry name" value="P-loop containing nucleoside triphosphate hydrolases"/>
    <property type="match status" value="1"/>
</dbReference>
<name>A0A836CEF5_9STRA</name>
<evidence type="ECO:0000259" key="3">
    <source>
        <dbReference type="PROSITE" id="PS50067"/>
    </source>
</evidence>
<protein>
    <submittedName>
        <fullName evidence="4">P-loop containing nucleoside triphosphate hydrolase protein</fullName>
    </submittedName>
</protein>
<gene>
    <name evidence="4" type="ORF">JKP88DRAFT_278009</name>
</gene>
<comment type="caution">
    <text evidence="1">Lacks conserved residue(s) required for the propagation of feature annotation.</text>
</comment>
<dbReference type="InterPro" id="IPR027640">
    <property type="entry name" value="Kinesin-like_fam"/>
</dbReference>
<dbReference type="EMBL" id="JAFCMP010000235">
    <property type="protein sequence ID" value="KAG5182634.1"/>
    <property type="molecule type" value="Genomic_DNA"/>
</dbReference>
<dbReference type="PRINTS" id="PR00380">
    <property type="entry name" value="KINESINHEAVY"/>
</dbReference>
<evidence type="ECO:0000313" key="5">
    <source>
        <dbReference type="Proteomes" id="UP000664859"/>
    </source>
</evidence>
<evidence type="ECO:0000256" key="2">
    <source>
        <dbReference type="SAM" id="MobiDB-lite"/>
    </source>
</evidence>
<evidence type="ECO:0000313" key="4">
    <source>
        <dbReference type="EMBL" id="KAG5182634.1"/>
    </source>
</evidence>
<feature type="domain" description="Kinesin motor" evidence="3">
    <location>
        <begin position="1"/>
        <end position="195"/>
    </location>
</feature>
<dbReference type="InterPro" id="IPR027417">
    <property type="entry name" value="P-loop_NTPase"/>
</dbReference>
<keyword evidence="5" id="KW-1185">Reference proteome</keyword>
<dbReference type="GO" id="GO:0008017">
    <property type="term" value="F:microtubule binding"/>
    <property type="evidence" value="ECO:0007669"/>
    <property type="project" value="InterPro"/>
</dbReference>
<reference evidence="4" key="1">
    <citation type="submission" date="2021-02" db="EMBL/GenBank/DDBJ databases">
        <title>First Annotated Genome of the Yellow-green Alga Tribonema minus.</title>
        <authorList>
            <person name="Mahan K.M."/>
        </authorList>
    </citation>
    <scope>NUCLEOTIDE SEQUENCE</scope>
    <source>
        <strain evidence="4">UTEX B ZZ1240</strain>
    </source>
</reference>
<dbReference type="OrthoDB" id="3176171at2759"/>
<dbReference type="GO" id="GO:0051231">
    <property type="term" value="P:spindle elongation"/>
    <property type="evidence" value="ECO:0007669"/>
    <property type="project" value="TreeGrafter"/>
</dbReference>
<dbReference type="GO" id="GO:0016787">
    <property type="term" value="F:hydrolase activity"/>
    <property type="evidence" value="ECO:0007669"/>
    <property type="project" value="UniProtKB-KW"/>
</dbReference>
<dbReference type="InterPro" id="IPR036961">
    <property type="entry name" value="Kinesin_motor_dom_sf"/>
</dbReference>
<dbReference type="GO" id="GO:0007052">
    <property type="term" value="P:mitotic spindle organization"/>
    <property type="evidence" value="ECO:0007669"/>
    <property type="project" value="TreeGrafter"/>
</dbReference>
<dbReference type="Pfam" id="PF00225">
    <property type="entry name" value="Kinesin"/>
    <property type="match status" value="1"/>
</dbReference>
<dbReference type="PANTHER" id="PTHR47969:SF29">
    <property type="entry name" value="KINESIN-LIKE PROTEIN"/>
    <property type="match status" value="1"/>
</dbReference>
<sequence length="302" mass="31132">MGAASPGYSVVVKNSIQDGGTFHFFFYKHQPCCCCGLVKPATIVSGMNSGSSRSRSMFIITMQQRNTQTSSIKTGMLYLVDLGRPIVGGGRRGGARGVGTIATLGCSAGDQATAYVMRQATVCSGTSCCAVLEASASDAEAAAHVPYRNSKLTRALQNSLGGNRKTCLIINCSLSPYNADKTTLMLRLGSCAKRINHSVNTAVVNETRSAGELSALLATNTAVVNEMRSVGELSALLATCGRRAAGRRGRRSQQQPGYIAALEAQLAQGAGGSSIQRPFEEEEAPLEGAAGGSGGPAAAAAA</sequence>
<organism evidence="4 5">
    <name type="scientific">Tribonema minus</name>
    <dbReference type="NCBI Taxonomy" id="303371"/>
    <lineage>
        <taxon>Eukaryota</taxon>
        <taxon>Sar</taxon>
        <taxon>Stramenopiles</taxon>
        <taxon>Ochrophyta</taxon>
        <taxon>PX clade</taxon>
        <taxon>Xanthophyceae</taxon>
        <taxon>Tribonematales</taxon>
        <taxon>Tribonemataceae</taxon>
        <taxon>Tribonema</taxon>
    </lineage>
</organism>
<dbReference type="InterPro" id="IPR001752">
    <property type="entry name" value="Kinesin_motor_dom"/>
</dbReference>
<dbReference type="Gene3D" id="1.20.58.1980">
    <property type="match status" value="1"/>
</dbReference>